<dbReference type="SUPFAM" id="SSF51197">
    <property type="entry name" value="Clavaminate synthase-like"/>
    <property type="match status" value="1"/>
</dbReference>
<dbReference type="Proteomes" id="UP001140453">
    <property type="component" value="Unassembled WGS sequence"/>
</dbReference>
<dbReference type="InterPro" id="IPR003819">
    <property type="entry name" value="TauD/TfdA-like"/>
</dbReference>
<organism evidence="3 4">
    <name type="scientific">Gnomoniopsis smithogilvyi</name>
    <dbReference type="NCBI Taxonomy" id="1191159"/>
    <lineage>
        <taxon>Eukaryota</taxon>
        <taxon>Fungi</taxon>
        <taxon>Dikarya</taxon>
        <taxon>Ascomycota</taxon>
        <taxon>Pezizomycotina</taxon>
        <taxon>Sordariomycetes</taxon>
        <taxon>Sordariomycetidae</taxon>
        <taxon>Diaporthales</taxon>
        <taxon>Gnomoniaceae</taxon>
        <taxon>Gnomoniopsis</taxon>
    </lineage>
</organism>
<gene>
    <name evidence="3" type="ORF">N0V93_003748</name>
</gene>
<reference evidence="3" key="1">
    <citation type="submission" date="2022-10" db="EMBL/GenBank/DDBJ databases">
        <title>Tapping the CABI collections for fungal endophytes: first genome assemblies for Collariella, Neodidymelliopsis, Ascochyta clinopodiicola, Didymella pomorum, Didymosphaeria variabile, Neocosmospora piperis and Neocucurbitaria cava.</title>
        <authorList>
            <person name="Hill R."/>
        </authorList>
    </citation>
    <scope>NUCLEOTIDE SEQUENCE</scope>
    <source>
        <strain evidence="3">IMI 355082</strain>
    </source>
</reference>
<evidence type="ECO:0000256" key="1">
    <source>
        <dbReference type="ARBA" id="ARBA00023002"/>
    </source>
</evidence>
<sequence length="369" mass="40715">MSALSIQTIPSTLADSKHLPVTKQDALPRGFPVMIKGNAVWVGSDFATKEEFIYHLSEAEVSELWQGLDAFKDTGLDGTKINKHNFLLPTLGPKLHTISQEVHTGRGFAVIRGLDPASFCVEDLSMIYMGIGSHIADTIGRQDRNGNALVHIVADKNNGAHHRHSTDPITFHTEDCGDVVAWLTRNVAADGGRCIISSAATVYNVLSAARPDLIRVLAAGNWPFAFPRYQCRPVIFNEDGKVLFNFGRAPLLGSSANPRKAHLPGLSAQQQEALDFIEAIARATEFGFRTQPGDIHFISNMTVFHRRDGFTDNGDQSRHLVRTLLTDSVYGSKVPALERQWTEAFGEEGNRAFHIEPMPGFFPLRKYPN</sequence>
<dbReference type="Pfam" id="PF02668">
    <property type="entry name" value="TauD"/>
    <property type="match status" value="1"/>
</dbReference>
<protein>
    <recommendedName>
        <fullName evidence="2">TauD/TfdA-like domain-containing protein</fullName>
    </recommendedName>
</protein>
<evidence type="ECO:0000313" key="4">
    <source>
        <dbReference type="Proteomes" id="UP001140453"/>
    </source>
</evidence>
<dbReference type="EMBL" id="JAPEVB010000002">
    <property type="protein sequence ID" value="KAJ4394529.1"/>
    <property type="molecule type" value="Genomic_DNA"/>
</dbReference>
<accession>A0A9W9D0E2</accession>
<comment type="caution">
    <text evidence="3">The sequence shown here is derived from an EMBL/GenBank/DDBJ whole genome shotgun (WGS) entry which is preliminary data.</text>
</comment>
<dbReference type="Gene3D" id="3.60.130.10">
    <property type="entry name" value="Clavaminate synthase-like"/>
    <property type="match status" value="1"/>
</dbReference>
<keyword evidence="1" id="KW-0560">Oxidoreductase</keyword>
<dbReference type="InterPro" id="IPR042098">
    <property type="entry name" value="TauD-like_sf"/>
</dbReference>
<dbReference type="OrthoDB" id="5224680at2759"/>
<proteinExistence type="predicted"/>
<feature type="domain" description="TauD/TfdA-like" evidence="2">
    <location>
        <begin position="81"/>
        <end position="323"/>
    </location>
</feature>
<dbReference type="PANTHER" id="PTHR10696">
    <property type="entry name" value="GAMMA-BUTYROBETAINE HYDROXYLASE-RELATED"/>
    <property type="match status" value="1"/>
</dbReference>
<dbReference type="AlphaFoldDB" id="A0A9W9D0E2"/>
<name>A0A9W9D0E2_9PEZI</name>
<dbReference type="PANTHER" id="PTHR10696:SF49">
    <property type="entry name" value="TAUD_TFDA-LIKE DOMAIN-CONTAINING PROTEIN"/>
    <property type="match status" value="1"/>
</dbReference>
<evidence type="ECO:0000313" key="3">
    <source>
        <dbReference type="EMBL" id="KAJ4394529.1"/>
    </source>
</evidence>
<dbReference type="GO" id="GO:0016491">
    <property type="term" value="F:oxidoreductase activity"/>
    <property type="evidence" value="ECO:0007669"/>
    <property type="project" value="UniProtKB-KW"/>
</dbReference>
<keyword evidence="4" id="KW-1185">Reference proteome</keyword>
<evidence type="ECO:0000259" key="2">
    <source>
        <dbReference type="Pfam" id="PF02668"/>
    </source>
</evidence>
<dbReference type="InterPro" id="IPR050411">
    <property type="entry name" value="AlphaKG_dependent_hydroxylases"/>
</dbReference>